<dbReference type="InterPro" id="IPR036378">
    <property type="entry name" value="FAS1_dom_sf"/>
</dbReference>
<dbReference type="RefSeq" id="WP_348827474.1">
    <property type="nucleotide sequence ID" value="NZ_CP098827.1"/>
</dbReference>
<dbReference type="Pfam" id="PF02469">
    <property type="entry name" value="Fasciclin"/>
    <property type="match status" value="1"/>
</dbReference>
<name>A0AAU7KII5_9GAMM</name>
<evidence type="ECO:0000256" key="1">
    <source>
        <dbReference type="SAM" id="SignalP"/>
    </source>
</evidence>
<dbReference type="SUPFAM" id="SSF82153">
    <property type="entry name" value="FAS1 domain"/>
    <property type="match status" value="1"/>
</dbReference>
<organism evidence="3">
    <name type="scientific">Halomonas sp. RT37</name>
    <dbReference type="NCBI Taxonomy" id="2950872"/>
    <lineage>
        <taxon>Bacteria</taxon>
        <taxon>Pseudomonadati</taxon>
        <taxon>Pseudomonadota</taxon>
        <taxon>Gammaproteobacteria</taxon>
        <taxon>Oceanospirillales</taxon>
        <taxon>Halomonadaceae</taxon>
        <taxon>Halomonas</taxon>
    </lineage>
</organism>
<keyword evidence="1" id="KW-0732">Signal</keyword>
<dbReference type="InterPro" id="IPR050904">
    <property type="entry name" value="Adhesion/Biosynth-related"/>
</dbReference>
<accession>A0AAU7KII5</accession>
<evidence type="ECO:0000259" key="2">
    <source>
        <dbReference type="PROSITE" id="PS50213"/>
    </source>
</evidence>
<gene>
    <name evidence="3" type="ORF">NFG58_01825</name>
</gene>
<dbReference type="SMART" id="SM00554">
    <property type="entry name" value="FAS1"/>
    <property type="match status" value="1"/>
</dbReference>
<dbReference type="AlphaFoldDB" id="A0AAU7KII5"/>
<dbReference type="EMBL" id="CP098827">
    <property type="protein sequence ID" value="XBO71480.1"/>
    <property type="molecule type" value="Genomic_DNA"/>
</dbReference>
<feature type="chain" id="PRO_5043918975" evidence="1">
    <location>
        <begin position="30"/>
        <end position="172"/>
    </location>
</feature>
<evidence type="ECO:0000313" key="3">
    <source>
        <dbReference type="EMBL" id="XBO71480.1"/>
    </source>
</evidence>
<dbReference type="PANTHER" id="PTHR10900">
    <property type="entry name" value="PERIOSTIN-RELATED"/>
    <property type="match status" value="1"/>
</dbReference>
<dbReference type="PROSITE" id="PS50213">
    <property type="entry name" value="FAS1"/>
    <property type="match status" value="1"/>
</dbReference>
<sequence length="172" mass="18178">MKKAMSAATSFLPSCVLGVALLAGGVAEADQQQQQDPSRNLLEVAQADGRFSTLLDAVEKAGLDEPLQGDQSYTLFAPTNEAFGTLQPGQLDEWMSDDKASHRRLVEVVSYHMVEGEVSLEESSEVTTLQGTDMAIDAQEGSASVGNAAVVESDIKASNGVIHVVDSVLIPE</sequence>
<dbReference type="InterPro" id="IPR000782">
    <property type="entry name" value="FAS1_domain"/>
</dbReference>
<dbReference type="PANTHER" id="PTHR10900:SF77">
    <property type="entry name" value="FI19380P1"/>
    <property type="match status" value="1"/>
</dbReference>
<proteinExistence type="predicted"/>
<feature type="signal peptide" evidence="1">
    <location>
        <begin position="1"/>
        <end position="29"/>
    </location>
</feature>
<dbReference type="FunFam" id="2.30.180.10:FF:000032">
    <property type="entry name" value="Fasciclin domain-containing protein, putative"/>
    <property type="match status" value="1"/>
</dbReference>
<dbReference type="Gene3D" id="2.30.180.10">
    <property type="entry name" value="FAS1 domain"/>
    <property type="match status" value="1"/>
</dbReference>
<reference evidence="3" key="1">
    <citation type="submission" date="2022-06" db="EMBL/GenBank/DDBJ databases">
        <title>A novel DMS-producing enzyme.</title>
        <authorList>
            <person name="Zhang Y."/>
        </authorList>
    </citation>
    <scope>NUCLEOTIDE SEQUENCE</scope>
    <source>
        <strain evidence="3">RT37</strain>
    </source>
</reference>
<feature type="domain" description="FAS1" evidence="2">
    <location>
        <begin position="38"/>
        <end position="169"/>
    </location>
</feature>
<protein>
    <submittedName>
        <fullName evidence="3">Fasciclin domain-containing protein</fullName>
    </submittedName>
</protein>